<name>A0A397WP26_9ARCH</name>
<keyword evidence="1" id="KW-0812">Transmembrane</keyword>
<proteinExistence type="predicted"/>
<keyword evidence="1" id="KW-0472">Membrane</keyword>
<accession>A0A397WP26</accession>
<comment type="caution">
    <text evidence="2">The sequence shown here is derived from an EMBL/GenBank/DDBJ whole genome shotgun (WGS) entry which is preliminary data.</text>
</comment>
<sequence>MIDITKIPRLVIWVGISIFVIFLIYLGYNFLQYNVMKPYERYFVADCYYNDNSSLIIITAKRDISNVNITDLDYSSYCFIKQLSKDSMDACRISNREEGGKVLVKVTFSSDNFTYSAIVPCRVEEKKGLLSWLLGK</sequence>
<protein>
    <submittedName>
        <fullName evidence="2">Uncharacterized protein</fullName>
    </submittedName>
</protein>
<organism evidence="2 3">
    <name type="scientific">Candidatus Nanoclepta minutus</name>
    <dbReference type="NCBI Taxonomy" id="1940235"/>
    <lineage>
        <taxon>Archaea</taxon>
        <taxon>Nanobdellota</taxon>
        <taxon>Candidatus Nanoclepta</taxon>
    </lineage>
</organism>
<feature type="transmembrane region" description="Helical" evidence="1">
    <location>
        <begin position="12"/>
        <end position="31"/>
    </location>
</feature>
<reference evidence="2 3" key="1">
    <citation type="journal article" date="2018" name="Syst. Appl. Microbiol.">
        <title>A new symbiotic nanoarchaeote (Candidatus Nanoclepta minutus) and its host (Zestosphaera tikiterensis gen. nov., sp. nov.) from a New Zealand hot spring.</title>
        <authorList>
            <person name="St John E."/>
            <person name="Liu Y."/>
            <person name="Podar M."/>
            <person name="Stott M.B."/>
            <person name="Meneghin J."/>
            <person name="Chen Z."/>
            <person name="Lagutin K."/>
            <person name="Mitchell K."/>
            <person name="Reysenbach A.L."/>
        </authorList>
    </citation>
    <scope>NUCLEOTIDE SEQUENCE [LARGE SCALE GENOMIC DNA]</scope>
    <source>
        <strain evidence="2">NZ3</strain>
    </source>
</reference>
<evidence type="ECO:0000313" key="2">
    <source>
        <dbReference type="EMBL" id="RIB35259.1"/>
    </source>
</evidence>
<gene>
    <name evidence="2" type="ORF">BXU00_01870</name>
</gene>
<evidence type="ECO:0000313" key="3">
    <source>
        <dbReference type="Proteomes" id="UP000266622"/>
    </source>
</evidence>
<keyword evidence="1" id="KW-1133">Transmembrane helix</keyword>
<evidence type="ECO:0000256" key="1">
    <source>
        <dbReference type="SAM" id="Phobius"/>
    </source>
</evidence>
<dbReference type="AlphaFoldDB" id="A0A397WP26"/>
<dbReference type="Proteomes" id="UP000266622">
    <property type="component" value="Unassembled WGS sequence"/>
</dbReference>
<dbReference type="EMBL" id="MWMI01000003">
    <property type="protein sequence ID" value="RIB35259.1"/>
    <property type="molecule type" value="Genomic_DNA"/>
</dbReference>